<evidence type="ECO:0000313" key="5">
    <source>
        <dbReference type="Proteomes" id="UP000371977"/>
    </source>
</evidence>
<proteinExistence type="predicted"/>
<evidence type="ECO:0000259" key="3">
    <source>
        <dbReference type="Pfam" id="PF13731"/>
    </source>
</evidence>
<feature type="chain" id="PRO_5025692691" evidence="2">
    <location>
        <begin position="28"/>
        <end position="247"/>
    </location>
</feature>
<comment type="caution">
    <text evidence="4">The sequence shown here is derived from an EMBL/GenBank/DDBJ whole genome shotgun (WGS) entry which is preliminary data.</text>
</comment>
<feature type="domain" description="WxL" evidence="3">
    <location>
        <begin position="31"/>
        <end position="242"/>
    </location>
</feature>
<dbReference type="Proteomes" id="UP000371977">
    <property type="component" value="Unassembled WGS sequence"/>
</dbReference>
<sequence>MLKNNIYFGLSILLLSAVSGLTSPVLAADLSTNYNSNASISFIENTDPTAPVDPTNPDNPFDPDNPTQPGTNGPLSIDYASSLDFGTQKISTKNDYYFAKLTKGTDSNGQPKSVPNYVQVTDNTGSNQGWNLNVTQTEEFTNTDTGHVLAGAALVFFGPTLLTLTGSDAGKPIHEAEITPIVGQASRVVTAFENQGQGTWVISFTDDDTGGAQSIALVVPGASTKELGAYTTTLKWTLGQTPDITAP</sequence>
<feature type="region of interest" description="Disordered" evidence="1">
    <location>
        <begin position="45"/>
        <end position="74"/>
    </location>
</feature>
<accession>A0A6C2C9W6</accession>
<name>A0A6C2C9W6_9LACO</name>
<evidence type="ECO:0000313" key="4">
    <source>
        <dbReference type="EMBL" id="TYC50911.1"/>
    </source>
</evidence>
<dbReference type="OrthoDB" id="2339326at2"/>
<dbReference type="InterPro" id="IPR027994">
    <property type="entry name" value="WxL_dom"/>
</dbReference>
<protein>
    <submittedName>
        <fullName evidence="4">WxL domain-containing protein</fullName>
    </submittedName>
</protein>
<dbReference type="RefSeq" id="WP_148621822.1">
    <property type="nucleotide sequence ID" value="NZ_SDGZ01000004.1"/>
</dbReference>
<dbReference type="AlphaFoldDB" id="A0A6C2C9W6"/>
<organism evidence="4 5">
    <name type="scientific">Weissella muntiaci</name>
    <dbReference type="NCBI Taxonomy" id="2508881"/>
    <lineage>
        <taxon>Bacteria</taxon>
        <taxon>Bacillati</taxon>
        <taxon>Bacillota</taxon>
        <taxon>Bacilli</taxon>
        <taxon>Lactobacillales</taxon>
        <taxon>Lactobacillaceae</taxon>
        <taxon>Weissella</taxon>
    </lineage>
</organism>
<keyword evidence="2" id="KW-0732">Signal</keyword>
<keyword evidence="5" id="KW-1185">Reference proteome</keyword>
<gene>
    <name evidence="4" type="ORF">ESZ50_01455</name>
</gene>
<evidence type="ECO:0000256" key="2">
    <source>
        <dbReference type="SAM" id="SignalP"/>
    </source>
</evidence>
<dbReference type="EMBL" id="SDGZ01000004">
    <property type="protein sequence ID" value="TYC50911.1"/>
    <property type="molecule type" value="Genomic_DNA"/>
</dbReference>
<feature type="signal peptide" evidence="2">
    <location>
        <begin position="1"/>
        <end position="27"/>
    </location>
</feature>
<dbReference type="Pfam" id="PF13731">
    <property type="entry name" value="WxL"/>
    <property type="match status" value="1"/>
</dbReference>
<evidence type="ECO:0000256" key="1">
    <source>
        <dbReference type="SAM" id="MobiDB-lite"/>
    </source>
</evidence>
<reference evidence="4 5" key="1">
    <citation type="submission" date="2019-01" db="EMBL/GenBank/DDBJ databases">
        <title>Weissella sp. nov., a novel lactic acid bacterium isolated from animal feces.</title>
        <authorList>
            <person name="Wang L.-T."/>
        </authorList>
    </citation>
    <scope>NUCLEOTIDE SEQUENCE [LARGE SCALE GENOMIC DNA]</scope>
    <source>
        <strain evidence="4 5">8H-2</strain>
    </source>
</reference>
<feature type="compositionally biased region" description="Low complexity" evidence="1">
    <location>
        <begin position="52"/>
        <end position="69"/>
    </location>
</feature>